<keyword evidence="2" id="KW-0472">Membrane</keyword>
<dbReference type="Proteomes" id="UP000554235">
    <property type="component" value="Unassembled WGS sequence"/>
</dbReference>
<name>A0A8H4P760_9HYPO</name>
<feature type="transmembrane region" description="Helical" evidence="2">
    <location>
        <begin position="598"/>
        <end position="620"/>
    </location>
</feature>
<dbReference type="PANTHER" id="PTHR39142:SF1">
    <property type="entry name" value="AEL197CP"/>
    <property type="match status" value="1"/>
</dbReference>
<dbReference type="InterPro" id="IPR024338">
    <property type="entry name" value="MID1/Yam8"/>
</dbReference>
<feature type="region of interest" description="Disordered" evidence="1">
    <location>
        <begin position="111"/>
        <end position="141"/>
    </location>
</feature>
<dbReference type="OrthoDB" id="5405745at2759"/>
<dbReference type="GO" id="GO:0098703">
    <property type="term" value="P:calcium ion import across plasma membrane"/>
    <property type="evidence" value="ECO:0007669"/>
    <property type="project" value="InterPro"/>
</dbReference>
<dbReference type="PANTHER" id="PTHR39142">
    <property type="entry name" value="MID1P"/>
    <property type="match status" value="1"/>
</dbReference>
<keyword evidence="2" id="KW-0812">Transmembrane</keyword>
<evidence type="ECO:0000256" key="2">
    <source>
        <dbReference type="SAM" id="Phobius"/>
    </source>
</evidence>
<evidence type="ECO:0000313" key="4">
    <source>
        <dbReference type="EMBL" id="KAF4464969.1"/>
    </source>
</evidence>
<organism evidence="4 5">
    <name type="scientific">Fusarium albosuccineum</name>
    <dbReference type="NCBI Taxonomy" id="1237068"/>
    <lineage>
        <taxon>Eukaryota</taxon>
        <taxon>Fungi</taxon>
        <taxon>Dikarya</taxon>
        <taxon>Ascomycota</taxon>
        <taxon>Pezizomycotina</taxon>
        <taxon>Sordariomycetes</taxon>
        <taxon>Hypocreomycetidae</taxon>
        <taxon>Hypocreales</taxon>
        <taxon>Nectriaceae</taxon>
        <taxon>Fusarium</taxon>
        <taxon>Fusarium decemcellulare species complex</taxon>
    </lineage>
</organism>
<dbReference type="GO" id="GO:0005262">
    <property type="term" value="F:calcium channel activity"/>
    <property type="evidence" value="ECO:0007669"/>
    <property type="project" value="InterPro"/>
</dbReference>
<feature type="chain" id="PRO_5034508250" evidence="3">
    <location>
        <begin position="36"/>
        <end position="622"/>
    </location>
</feature>
<sequence length="622" mass="68226">MTLDSPISRLLPSMTASILALAIFLLFGSPTLANAADLPIDSIFQVEQPLERTDGLDLIYEPNFAPFDRSIIGRATPDLPSLVSNGPDSREIKPGDTICYEVKKKTIFGDGNKARDVSSDEGTDSDSEGHQNSRRAKSKTLYISANTCDTPSAQGKDGKSTDVPQLVLYVSTSQKKKCLDLTKSDKSNEQLERVPFEEGAVMHSINATDSIYLTIAAPNITKYNGTWNYQIAVSLDEYYHTYVSDNTTTPLLWMDSDSTSALLVTQNLTSDSSETQTIMKKSPPYGIFVGDETLHSIAGLRHSACGLIRKAQIWSNSERTGRNDRLVTTGMTTRGPGQLPKQQFLLSGLNSSTSYSGILVKMTKSTGKRQNNSGFTVGGGGVVYRAANFSTSAGMNCQMVIDLEFCNETQYAVPGNDKKFNNTELAKLYDDYAKKMYANFEKVIAQVPCEAPPESRYSLARGCDDCREAYKRWLCTVTIPRCEDVMSDNNKSVIRNAFQAFPNGTKLPESWRKDLILKPFNNASRNAWIDDKVKPGPYKEILPCEDICYDVVQSCPASIGFNCPQPGFASFDVSYGRRSEHGSDGVTCNYPGEARTKISAAGVVLPSALLLSIVPLMVWLGL</sequence>
<reference evidence="4 5" key="1">
    <citation type="submission" date="2020-01" db="EMBL/GenBank/DDBJ databases">
        <title>Identification and distribution of gene clusters putatively required for synthesis of sphingolipid metabolism inhibitors in phylogenetically diverse species of the filamentous fungus Fusarium.</title>
        <authorList>
            <person name="Kim H.-S."/>
            <person name="Busman M."/>
            <person name="Brown D.W."/>
            <person name="Divon H."/>
            <person name="Uhlig S."/>
            <person name="Proctor R.H."/>
        </authorList>
    </citation>
    <scope>NUCLEOTIDE SEQUENCE [LARGE SCALE GENOMIC DNA]</scope>
    <source>
        <strain evidence="4 5">NRRL 20459</strain>
    </source>
</reference>
<evidence type="ECO:0000313" key="5">
    <source>
        <dbReference type="Proteomes" id="UP000554235"/>
    </source>
</evidence>
<protein>
    <submittedName>
        <fullName evidence="4">Ca2+ channel</fullName>
    </submittedName>
</protein>
<evidence type="ECO:0000256" key="3">
    <source>
        <dbReference type="SAM" id="SignalP"/>
    </source>
</evidence>
<comment type="caution">
    <text evidence="4">The sequence shown here is derived from an EMBL/GenBank/DDBJ whole genome shotgun (WGS) entry which is preliminary data.</text>
</comment>
<proteinExistence type="predicted"/>
<dbReference type="EMBL" id="JAADYS010001116">
    <property type="protein sequence ID" value="KAF4464969.1"/>
    <property type="molecule type" value="Genomic_DNA"/>
</dbReference>
<dbReference type="AlphaFoldDB" id="A0A8H4P760"/>
<accession>A0A8H4P760</accession>
<evidence type="ECO:0000256" key="1">
    <source>
        <dbReference type="SAM" id="MobiDB-lite"/>
    </source>
</evidence>
<keyword evidence="5" id="KW-1185">Reference proteome</keyword>
<dbReference type="Pfam" id="PF12929">
    <property type="entry name" value="Mid1"/>
    <property type="match status" value="1"/>
</dbReference>
<gene>
    <name evidence="4" type="ORF">FALBO_8184</name>
</gene>
<keyword evidence="2" id="KW-1133">Transmembrane helix</keyword>
<keyword evidence="3" id="KW-0732">Signal</keyword>
<feature type="signal peptide" evidence="3">
    <location>
        <begin position="1"/>
        <end position="35"/>
    </location>
</feature>